<dbReference type="InterPro" id="IPR058625">
    <property type="entry name" value="MdtA-like_BSH"/>
</dbReference>
<dbReference type="InterPro" id="IPR006143">
    <property type="entry name" value="RND_pump_MFP"/>
</dbReference>
<dbReference type="SUPFAM" id="SSF111369">
    <property type="entry name" value="HlyD-like secretion proteins"/>
    <property type="match status" value="1"/>
</dbReference>
<gene>
    <name evidence="6" type="ORF">Fuma_04052</name>
</gene>
<evidence type="ECO:0000256" key="1">
    <source>
        <dbReference type="ARBA" id="ARBA00009477"/>
    </source>
</evidence>
<keyword evidence="7" id="KW-1185">Reference proteome</keyword>
<feature type="chain" id="PRO_5013066247" evidence="3">
    <location>
        <begin position="28"/>
        <end position="296"/>
    </location>
</feature>
<reference evidence="6 7" key="1">
    <citation type="journal article" date="2016" name="Front. Microbiol.">
        <title>Fuerstia marisgermanicae gen. nov., sp. nov., an Unusual Member of the Phylum Planctomycetes from the German Wadden Sea.</title>
        <authorList>
            <person name="Kohn T."/>
            <person name="Heuer A."/>
            <person name="Jogler M."/>
            <person name="Vollmers J."/>
            <person name="Boedeker C."/>
            <person name="Bunk B."/>
            <person name="Rast P."/>
            <person name="Borchert D."/>
            <person name="Glockner I."/>
            <person name="Freese H.M."/>
            <person name="Klenk H.P."/>
            <person name="Overmann J."/>
            <person name="Kaster A.K."/>
            <person name="Rohde M."/>
            <person name="Wiegand S."/>
            <person name="Jogler C."/>
        </authorList>
    </citation>
    <scope>NUCLEOTIDE SEQUENCE [LARGE SCALE GENOMIC DNA]</scope>
    <source>
        <strain evidence="6 7">NH11</strain>
    </source>
</reference>
<evidence type="ECO:0000256" key="3">
    <source>
        <dbReference type="SAM" id="SignalP"/>
    </source>
</evidence>
<dbReference type="OrthoDB" id="268285at2"/>
<dbReference type="STRING" id="1891926.Fuma_04052"/>
<evidence type="ECO:0000256" key="2">
    <source>
        <dbReference type="SAM" id="Coils"/>
    </source>
</evidence>
<feature type="signal peptide" evidence="3">
    <location>
        <begin position="1"/>
        <end position="27"/>
    </location>
</feature>
<evidence type="ECO:0000259" key="5">
    <source>
        <dbReference type="Pfam" id="PF25954"/>
    </source>
</evidence>
<proteinExistence type="inferred from homology"/>
<dbReference type="AlphaFoldDB" id="A0A1P8WK20"/>
<dbReference type="NCBIfam" id="TIGR01730">
    <property type="entry name" value="RND_mfp"/>
    <property type="match status" value="1"/>
</dbReference>
<dbReference type="PANTHER" id="PTHR30469">
    <property type="entry name" value="MULTIDRUG RESISTANCE PROTEIN MDTA"/>
    <property type="match status" value="1"/>
</dbReference>
<dbReference type="RefSeq" id="WP_077025726.1">
    <property type="nucleotide sequence ID" value="NZ_CP017641.1"/>
</dbReference>
<dbReference type="KEGG" id="fmr:Fuma_04052"/>
<comment type="similarity">
    <text evidence="1">Belongs to the membrane fusion protein (MFP) (TC 8.A.1) family.</text>
</comment>
<keyword evidence="2" id="KW-0175">Coiled coil</keyword>
<dbReference type="Gene3D" id="2.40.30.170">
    <property type="match status" value="1"/>
</dbReference>
<evidence type="ECO:0000313" key="7">
    <source>
        <dbReference type="Proteomes" id="UP000187735"/>
    </source>
</evidence>
<dbReference type="EMBL" id="CP017641">
    <property type="protein sequence ID" value="APZ94420.1"/>
    <property type="molecule type" value="Genomic_DNA"/>
</dbReference>
<sequence length="296" mass="32413" precursor="true">MKSKYFRRCLKSLPTIIIAITSTTAHATDIIGFTEPVKTIELAASETGILATLHVKRNDTVKAGQTVAALDTQVLQTRRALAEARAKSTARLKAATIKVARAEHNLQQLQQLREEGHGGKRELELAASDLELARADLEAVEDEELLSRLDIQRIDAEIRRRTVVSPMDGIVTEVHREVGEFVATTQPTVLTIANLTQLRIRFYPSTDVAEPLRTGDPIAVTLLHTGADLKATIDFISPVIDADSNTVQVDVLLDNRHGKLRSGRRCALLAAPWRSHPVPARQAAMPEHLSNATGAR</sequence>
<dbReference type="PANTHER" id="PTHR30469:SF15">
    <property type="entry name" value="HLYD FAMILY OF SECRETION PROTEINS"/>
    <property type="match status" value="1"/>
</dbReference>
<dbReference type="GO" id="GO:0015562">
    <property type="term" value="F:efflux transmembrane transporter activity"/>
    <property type="evidence" value="ECO:0007669"/>
    <property type="project" value="TreeGrafter"/>
</dbReference>
<dbReference type="Gene3D" id="2.40.50.100">
    <property type="match status" value="2"/>
</dbReference>
<dbReference type="InterPro" id="IPR058792">
    <property type="entry name" value="Beta-barrel_RND_2"/>
</dbReference>
<organism evidence="6 7">
    <name type="scientific">Fuerstiella marisgermanici</name>
    <dbReference type="NCBI Taxonomy" id="1891926"/>
    <lineage>
        <taxon>Bacteria</taxon>
        <taxon>Pseudomonadati</taxon>
        <taxon>Planctomycetota</taxon>
        <taxon>Planctomycetia</taxon>
        <taxon>Planctomycetales</taxon>
        <taxon>Planctomycetaceae</taxon>
        <taxon>Fuerstiella</taxon>
    </lineage>
</organism>
<evidence type="ECO:0000313" key="6">
    <source>
        <dbReference type="EMBL" id="APZ94420.1"/>
    </source>
</evidence>
<dbReference type="Proteomes" id="UP000187735">
    <property type="component" value="Chromosome"/>
</dbReference>
<dbReference type="GO" id="GO:1990281">
    <property type="term" value="C:efflux pump complex"/>
    <property type="evidence" value="ECO:0007669"/>
    <property type="project" value="TreeGrafter"/>
</dbReference>
<feature type="coiled-coil region" evidence="2">
    <location>
        <begin position="92"/>
        <end position="143"/>
    </location>
</feature>
<accession>A0A1P8WK20</accession>
<evidence type="ECO:0000259" key="4">
    <source>
        <dbReference type="Pfam" id="PF25917"/>
    </source>
</evidence>
<protein>
    <submittedName>
        <fullName evidence="6">Macrolide transporter subunit</fullName>
    </submittedName>
</protein>
<keyword evidence="3" id="KW-0732">Signal</keyword>
<dbReference type="Pfam" id="PF25917">
    <property type="entry name" value="BSH_RND"/>
    <property type="match status" value="1"/>
</dbReference>
<feature type="domain" description="CusB-like beta-barrel" evidence="5">
    <location>
        <begin position="209"/>
        <end position="263"/>
    </location>
</feature>
<feature type="domain" description="Multidrug resistance protein MdtA-like barrel-sandwich hybrid" evidence="4">
    <location>
        <begin position="40"/>
        <end position="190"/>
    </location>
</feature>
<dbReference type="Pfam" id="PF25954">
    <property type="entry name" value="Beta-barrel_RND_2"/>
    <property type="match status" value="1"/>
</dbReference>
<name>A0A1P8WK20_9PLAN</name>